<organism evidence="2">
    <name type="scientific">Riptortus pedestris</name>
    <name type="common">Bean bug</name>
    <dbReference type="NCBI Taxonomy" id="329032"/>
    <lineage>
        <taxon>Eukaryota</taxon>
        <taxon>Metazoa</taxon>
        <taxon>Ecdysozoa</taxon>
        <taxon>Arthropoda</taxon>
        <taxon>Hexapoda</taxon>
        <taxon>Insecta</taxon>
        <taxon>Pterygota</taxon>
        <taxon>Neoptera</taxon>
        <taxon>Paraneoptera</taxon>
        <taxon>Hemiptera</taxon>
        <taxon>Heteroptera</taxon>
        <taxon>Panheteroptera</taxon>
        <taxon>Pentatomomorpha</taxon>
        <taxon>Coreoidea</taxon>
        <taxon>Alydidae</taxon>
        <taxon>Riptortus</taxon>
    </lineage>
</organism>
<dbReference type="PANTHER" id="PTHR11607">
    <property type="entry name" value="ALPHA-MANNOSIDASE"/>
    <property type="match status" value="1"/>
</dbReference>
<dbReference type="GO" id="GO:0005975">
    <property type="term" value="P:carbohydrate metabolic process"/>
    <property type="evidence" value="ECO:0007669"/>
    <property type="project" value="InterPro"/>
</dbReference>
<protein>
    <submittedName>
        <fullName evidence="2">Lysosomal alpha-mannosidase</fullName>
    </submittedName>
</protein>
<feature type="domain" description="Glycosyl hydrolases family 38 C-terminal" evidence="1">
    <location>
        <begin position="88"/>
        <end position="182"/>
    </location>
</feature>
<dbReference type="PANTHER" id="PTHR11607:SF3">
    <property type="entry name" value="LYSOSOMAL ALPHA-MANNOSIDASE"/>
    <property type="match status" value="1"/>
</dbReference>
<dbReference type="AlphaFoldDB" id="R4WK52"/>
<dbReference type="GO" id="GO:0004559">
    <property type="term" value="F:alpha-mannosidase activity"/>
    <property type="evidence" value="ECO:0007669"/>
    <property type="project" value="TreeGrafter"/>
</dbReference>
<dbReference type="Pfam" id="PF17677">
    <property type="entry name" value="Glyco_hydro38C2"/>
    <property type="match status" value="1"/>
</dbReference>
<dbReference type="EMBL" id="AK417985">
    <property type="protein sequence ID" value="BAN21200.1"/>
    <property type="molecule type" value="mRNA"/>
</dbReference>
<evidence type="ECO:0000259" key="1">
    <source>
        <dbReference type="Pfam" id="PF17677"/>
    </source>
</evidence>
<dbReference type="SUPFAM" id="SSF74650">
    <property type="entry name" value="Galactose mutarotase-like"/>
    <property type="match status" value="1"/>
</dbReference>
<dbReference type="InterPro" id="IPR011013">
    <property type="entry name" value="Gal_mutarotase_sf_dom"/>
</dbReference>
<dbReference type="InterPro" id="IPR050843">
    <property type="entry name" value="Glycosyl_Hydrlase_38"/>
</dbReference>
<reference evidence="2" key="1">
    <citation type="journal article" date="2013" name="PLoS ONE">
        <title>Gene expression in gut symbiotic organ of stinkbug affected by extracellular bacterial symbiont.</title>
        <authorList>
            <person name="Futahashi R."/>
            <person name="Tanaka K."/>
            <person name="Tanahashi M."/>
            <person name="Nikoh N."/>
            <person name="Kikuchi Y."/>
            <person name="Lee B.L."/>
            <person name="Fukatsu T."/>
        </authorList>
    </citation>
    <scope>NUCLEOTIDE SEQUENCE</scope>
    <source>
        <tissue evidence="2">Midgut</tissue>
    </source>
</reference>
<sequence>MVHRRLTHDDAFGVGEALNETAFGEGLVARGSIWLFAGNAEKGREVVQERSVLAPWVFISPTQLPFEHWKDTVRMEFSSLKTALPSTVQILTLEPWSNDKILLRLEHISTKADAVTIDLEDLFVPFKVNGIREMTIDGNKKKSEIRRLVWNEEIGNTIIASAPTSQPISTQVTLKTMQIRTFVLDVSYYNTF</sequence>
<dbReference type="Gene3D" id="2.60.40.1360">
    <property type="match status" value="1"/>
</dbReference>
<dbReference type="InterPro" id="IPR041147">
    <property type="entry name" value="GH38_C"/>
</dbReference>
<accession>R4WK52</accession>
<dbReference type="GO" id="GO:0005764">
    <property type="term" value="C:lysosome"/>
    <property type="evidence" value="ECO:0007669"/>
    <property type="project" value="TreeGrafter"/>
</dbReference>
<evidence type="ECO:0000313" key="2">
    <source>
        <dbReference type="EMBL" id="BAN21200.1"/>
    </source>
</evidence>
<dbReference type="GO" id="GO:0030246">
    <property type="term" value="F:carbohydrate binding"/>
    <property type="evidence" value="ECO:0007669"/>
    <property type="project" value="InterPro"/>
</dbReference>
<dbReference type="Gene3D" id="2.70.98.30">
    <property type="entry name" value="Golgi alpha-mannosidase II, domain 4"/>
    <property type="match status" value="1"/>
</dbReference>
<proteinExistence type="evidence at transcript level"/>
<name>R4WK52_RIPPE</name>